<dbReference type="InParanoid" id="A0A7M7MET5"/>
<protein>
    <recommendedName>
        <fullName evidence="2">CBM21 domain-containing protein</fullName>
    </recommendedName>
</protein>
<feature type="domain" description="CBM21" evidence="2">
    <location>
        <begin position="420"/>
        <end position="532"/>
    </location>
</feature>
<feature type="region of interest" description="Disordered" evidence="1">
    <location>
        <begin position="70"/>
        <end position="100"/>
    </location>
</feature>
<organism evidence="3 4">
    <name type="scientific">Varroa destructor</name>
    <name type="common">Honeybee mite</name>
    <dbReference type="NCBI Taxonomy" id="109461"/>
    <lineage>
        <taxon>Eukaryota</taxon>
        <taxon>Metazoa</taxon>
        <taxon>Ecdysozoa</taxon>
        <taxon>Arthropoda</taxon>
        <taxon>Chelicerata</taxon>
        <taxon>Arachnida</taxon>
        <taxon>Acari</taxon>
        <taxon>Parasitiformes</taxon>
        <taxon>Mesostigmata</taxon>
        <taxon>Gamasina</taxon>
        <taxon>Dermanyssoidea</taxon>
        <taxon>Varroidae</taxon>
        <taxon>Varroa</taxon>
    </lineage>
</organism>
<dbReference type="GO" id="GO:0008157">
    <property type="term" value="F:protein phosphatase 1 binding"/>
    <property type="evidence" value="ECO:0007669"/>
    <property type="project" value="TreeGrafter"/>
</dbReference>
<evidence type="ECO:0000259" key="2">
    <source>
        <dbReference type="PROSITE" id="PS51159"/>
    </source>
</evidence>
<dbReference type="Gene3D" id="2.60.40.2440">
    <property type="entry name" value="Carbohydrate binding type-21 domain"/>
    <property type="match status" value="1"/>
</dbReference>
<feature type="region of interest" description="Disordered" evidence="1">
    <location>
        <begin position="221"/>
        <end position="257"/>
    </location>
</feature>
<accession>A0A7M7MET5</accession>
<feature type="region of interest" description="Disordered" evidence="1">
    <location>
        <begin position="116"/>
        <end position="155"/>
    </location>
</feature>
<evidence type="ECO:0000313" key="3">
    <source>
        <dbReference type="EnsemblMetazoa" id="XP_022671207"/>
    </source>
</evidence>
<dbReference type="KEGG" id="vde:111254534"/>
<dbReference type="Proteomes" id="UP000594260">
    <property type="component" value="Unplaced"/>
</dbReference>
<dbReference type="InterPro" id="IPR050782">
    <property type="entry name" value="PP1_regulatory_subunit_3"/>
</dbReference>
<dbReference type="GO" id="GO:0005979">
    <property type="term" value="P:regulation of glycogen biosynthetic process"/>
    <property type="evidence" value="ECO:0007669"/>
    <property type="project" value="TreeGrafter"/>
</dbReference>
<sequence length="587" mass="63234">MWRNAFDKITFKFSARGKTINPFAMLSASYFCNIETLVREPLARKIAVVCPPHISPAMLTTTAVLPATPGSHASAPATTSCGSASNNSLPGTTSSSPPAPLSTLLQPPVILVCPPSTSSSAERPSFDVIEKTPRATTTTAGSSSSNGTGSGVSFEYIDNGDNSSISRSNDTSATTYSNCIESTLQQSLPALIISSSELSKSESLGSAQMPAFSVSSPATAIPTGASTSTSTSTLSTSPLSSSSGSESSGGPRVRRRGTANGMSLELYTQQPTQVFRLPAAAQDPTPAATLGQMLDCRFPAQAHDTTSIYVAAQRRQRLQKEKEPTRRSSTNVPPSKSCLSPNSSRSEPTSPTKVKRKVSFADDKGLSLTEVRVMKNEINELPRWTQQLLFQSLPTRNESTVINTWDPLFPQPASDYLAFRKRIEENNVALENVIVKKDDDLLTGTIKVKNLTFEKHVFVRATFDCWASYCNYPAIFVSQGTCPVPALFDTFSFSIKVPASAARYGIIELCVGYKTPHREYWDSNGGKNYKLASVTRRTSDNTSPVVAATQVGFIPPVHKLASYSTSDIAGWTDFSSWNQILSQGPYW</sequence>
<dbReference type="EnsemblMetazoa" id="XM_022815472">
    <property type="protein sequence ID" value="XP_022671207"/>
    <property type="gene ID" value="LOC111254534"/>
</dbReference>
<dbReference type="OrthoDB" id="1881at2759"/>
<dbReference type="PANTHER" id="PTHR12307:SF48">
    <property type="entry name" value="PROTEIN PHOSPHATASE 1 REGULATORY SUBUNIT"/>
    <property type="match status" value="1"/>
</dbReference>
<evidence type="ECO:0000313" key="4">
    <source>
        <dbReference type="Proteomes" id="UP000594260"/>
    </source>
</evidence>
<dbReference type="GeneID" id="111254534"/>
<feature type="compositionally biased region" description="Low complexity" evidence="1">
    <location>
        <begin position="221"/>
        <end position="251"/>
    </location>
</feature>
<keyword evidence="4" id="KW-1185">Reference proteome</keyword>
<dbReference type="InterPro" id="IPR038175">
    <property type="entry name" value="CBM21_dom_sf"/>
</dbReference>
<dbReference type="PROSITE" id="PS51159">
    <property type="entry name" value="CBM21"/>
    <property type="match status" value="1"/>
</dbReference>
<name>A0A7M7MET5_VARDE</name>
<dbReference type="AlphaFoldDB" id="A0A7M7MET5"/>
<dbReference type="GO" id="GO:2001069">
    <property type="term" value="F:glycogen binding"/>
    <property type="evidence" value="ECO:0007669"/>
    <property type="project" value="TreeGrafter"/>
</dbReference>
<dbReference type="InterPro" id="IPR005036">
    <property type="entry name" value="CBM21_dom"/>
</dbReference>
<reference evidence="3" key="1">
    <citation type="submission" date="2021-01" db="UniProtKB">
        <authorList>
            <consortium name="EnsemblMetazoa"/>
        </authorList>
    </citation>
    <scope>IDENTIFICATION</scope>
</reference>
<feature type="compositionally biased region" description="Polar residues" evidence="1">
    <location>
        <begin position="327"/>
        <end position="352"/>
    </location>
</feature>
<feature type="compositionally biased region" description="Low complexity" evidence="1">
    <location>
        <begin position="135"/>
        <end position="147"/>
    </location>
</feature>
<feature type="compositionally biased region" description="Basic and acidic residues" evidence="1">
    <location>
        <begin position="124"/>
        <end position="133"/>
    </location>
</feature>
<dbReference type="GO" id="GO:0000164">
    <property type="term" value="C:protein phosphatase type 1 complex"/>
    <property type="evidence" value="ECO:0007669"/>
    <property type="project" value="TreeGrafter"/>
</dbReference>
<dbReference type="Pfam" id="PF03370">
    <property type="entry name" value="CBM_21"/>
    <property type="match status" value="1"/>
</dbReference>
<dbReference type="PANTHER" id="PTHR12307">
    <property type="entry name" value="PROTEIN PHOSPHATASE 1 REGULATORY SUBUNIT"/>
    <property type="match status" value="1"/>
</dbReference>
<feature type="region of interest" description="Disordered" evidence="1">
    <location>
        <begin position="315"/>
        <end position="357"/>
    </location>
</feature>
<proteinExistence type="predicted"/>
<evidence type="ECO:0000256" key="1">
    <source>
        <dbReference type="SAM" id="MobiDB-lite"/>
    </source>
</evidence>
<feature type="compositionally biased region" description="Low complexity" evidence="1">
    <location>
        <begin position="85"/>
        <end position="100"/>
    </location>
</feature>
<dbReference type="RefSeq" id="XP_022671207.1">
    <property type="nucleotide sequence ID" value="XM_022815472.1"/>
</dbReference>